<evidence type="ECO:0000313" key="3">
    <source>
        <dbReference type="Proteomes" id="UP000000311"/>
    </source>
</evidence>
<dbReference type="EMBL" id="GL441706">
    <property type="protein sequence ID" value="EFN64380.1"/>
    <property type="molecule type" value="Genomic_DNA"/>
</dbReference>
<feature type="non-terminal residue" evidence="2">
    <location>
        <position position="1"/>
    </location>
</feature>
<accession>E2A011</accession>
<gene>
    <name evidence="1" type="ORF">EAG_12547</name>
    <name evidence="2" type="ORF">EAG_15515</name>
</gene>
<keyword evidence="3" id="KW-1185">Reference proteome</keyword>
<proteinExistence type="predicted"/>
<dbReference type="Proteomes" id="UP000000311">
    <property type="component" value="Unassembled WGS sequence"/>
</dbReference>
<protein>
    <submittedName>
        <fullName evidence="2">Uncharacterized protein</fullName>
    </submittedName>
</protein>
<evidence type="ECO:0000313" key="1">
    <source>
        <dbReference type="EMBL" id="EFN64380.1"/>
    </source>
</evidence>
<dbReference type="EMBL" id="GL435536">
    <property type="protein sequence ID" value="EFN73230.1"/>
    <property type="molecule type" value="Genomic_DNA"/>
</dbReference>
<reference evidence="2 3" key="1">
    <citation type="journal article" date="2010" name="Science">
        <title>Genomic comparison of the ants Camponotus floridanus and Harpegnathos saltator.</title>
        <authorList>
            <person name="Bonasio R."/>
            <person name="Zhang G."/>
            <person name="Ye C."/>
            <person name="Mutti N.S."/>
            <person name="Fang X."/>
            <person name="Qin N."/>
            <person name="Donahue G."/>
            <person name="Yang P."/>
            <person name="Li Q."/>
            <person name="Li C."/>
            <person name="Zhang P."/>
            <person name="Huang Z."/>
            <person name="Berger S.L."/>
            <person name="Reinberg D."/>
            <person name="Wang J."/>
            <person name="Liebig J."/>
        </authorList>
    </citation>
    <scope>NUCLEOTIDE SEQUENCE [LARGE SCALE GENOMIC DNA]</scope>
    <source>
        <strain evidence="3">C129</strain>
    </source>
</reference>
<dbReference type="AlphaFoldDB" id="E2A011"/>
<organism evidence="3">
    <name type="scientific">Camponotus floridanus</name>
    <name type="common">Florida carpenter ant</name>
    <dbReference type="NCBI Taxonomy" id="104421"/>
    <lineage>
        <taxon>Eukaryota</taxon>
        <taxon>Metazoa</taxon>
        <taxon>Ecdysozoa</taxon>
        <taxon>Arthropoda</taxon>
        <taxon>Hexapoda</taxon>
        <taxon>Insecta</taxon>
        <taxon>Pterygota</taxon>
        <taxon>Neoptera</taxon>
        <taxon>Endopterygota</taxon>
        <taxon>Hymenoptera</taxon>
        <taxon>Apocrita</taxon>
        <taxon>Aculeata</taxon>
        <taxon>Formicoidea</taxon>
        <taxon>Formicidae</taxon>
        <taxon>Formicinae</taxon>
        <taxon>Camponotus</taxon>
    </lineage>
</organism>
<feature type="non-terminal residue" evidence="2">
    <location>
        <position position="23"/>
    </location>
</feature>
<sequence length="23" mass="2758">DSFGFKEFWPLNSSDLNTLDYYV</sequence>
<evidence type="ECO:0000313" key="2">
    <source>
        <dbReference type="EMBL" id="EFN73230.1"/>
    </source>
</evidence>
<name>E2A011_CAMFO</name>